<dbReference type="InterPro" id="IPR000914">
    <property type="entry name" value="SBP_5_dom"/>
</dbReference>
<feature type="chain" id="PRO_5040844216" evidence="4">
    <location>
        <begin position="22"/>
        <end position="653"/>
    </location>
</feature>
<reference evidence="6" key="1">
    <citation type="journal article" date="2014" name="Int. J. Syst. Evol. Microbiol.">
        <title>Complete genome sequence of Corynebacterium casei LMG S-19264T (=DSM 44701T), isolated from a smear-ripened cheese.</title>
        <authorList>
            <consortium name="US DOE Joint Genome Institute (JGI-PGF)"/>
            <person name="Walter F."/>
            <person name="Albersmeier A."/>
            <person name="Kalinowski J."/>
            <person name="Ruckert C."/>
        </authorList>
    </citation>
    <scope>NUCLEOTIDE SEQUENCE</scope>
    <source>
        <strain evidence="6">VKM B-2555</strain>
    </source>
</reference>
<protein>
    <submittedName>
        <fullName evidence="6">ABC transporter substrate-binding protein</fullName>
    </submittedName>
</protein>
<dbReference type="Gene3D" id="3.40.190.10">
    <property type="entry name" value="Periplasmic binding protein-like II"/>
    <property type="match status" value="1"/>
</dbReference>
<evidence type="ECO:0000313" key="7">
    <source>
        <dbReference type="Proteomes" id="UP001143364"/>
    </source>
</evidence>
<dbReference type="SUPFAM" id="SSF53850">
    <property type="entry name" value="Periplasmic binding protein-like II"/>
    <property type="match status" value="1"/>
</dbReference>
<dbReference type="PIRSF" id="PIRSF002741">
    <property type="entry name" value="MppA"/>
    <property type="match status" value="1"/>
</dbReference>
<dbReference type="GO" id="GO:0030288">
    <property type="term" value="C:outer membrane-bounded periplasmic space"/>
    <property type="evidence" value="ECO:0007669"/>
    <property type="project" value="TreeGrafter"/>
</dbReference>
<dbReference type="GO" id="GO:0043190">
    <property type="term" value="C:ATP-binding cassette (ABC) transporter complex"/>
    <property type="evidence" value="ECO:0007669"/>
    <property type="project" value="InterPro"/>
</dbReference>
<feature type="signal peptide" evidence="4">
    <location>
        <begin position="1"/>
        <end position="21"/>
    </location>
</feature>
<proteinExistence type="inferred from homology"/>
<dbReference type="InterPro" id="IPR039424">
    <property type="entry name" value="SBP_5"/>
</dbReference>
<dbReference type="GO" id="GO:0015833">
    <property type="term" value="P:peptide transport"/>
    <property type="evidence" value="ECO:0007669"/>
    <property type="project" value="TreeGrafter"/>
</dbReference>
<comment type="caution">
    <text evidence="6">The sequence shown here is derived from an EMBL/GenBank/DDBJ whole genome shotgun (WGS) entry which is preliminary data.</text>
</comment>
<evidence type="ECO:0000256" key="1">
    <source>
        <dbReference type="ARBA" id="ARBA00004418"/>
    </source>
</evidence>
<dbReference type="GO" id="GO:0042884">
    <property type="term" value="P:microcin transport"/>
    <property type="evidence" value="ECO:0007669"/>
    <property type="project" value="TreeGrafter"/>
</dbReference>
<dbReference type="InterPro" id="IPR030678">
    <property type="entry name" value="Peptide/Ni-bd"/>
</dbReference>
<keyword evidence="7" id="KW-1185">Reference proteome</keyword>
<dbReference type="Gene3D" id="3.10.105.10">
    <property type="entry name" value="Dipeptide-binding Protein, Domain 3"/>
    <property type="match status" value="1"/>
</dbReference>
<dbReference type="AlphaFoldDB" id="A0A9W6N225"/>
<evidence type="ECO:0000256" key="2">
    <source>
        <dbReference type="ARBA" id="ARBA00005695"/>
    </source>
</evidence>
<dbReference type="CDD" id="cd08497">
    <property type="entry name" value="MbnE-like"/>
    <property type="match status" value="1"/>
</dbReference>
<dbReference type="EMBL" id="BSFK01000002">
    <property type="protein sequence ID" value="GLK74801.1"/>
    <property type="molecule type" value="Genomic_DNA"/>
</dbReference>
<dbReference type="GO" id="GO:1904680">
    <property type="term" value="F:peptide transmembrane transporter activity"/>
    <property type="evidence" value="ECO:0007669"/>
    <property type="project" value="TreeGrafter"/>
</dbReference>
<organism evidence="6 7">
    <name type="scientific">Methylopila jiangsuensis</name>
    <dbReference type="NCBI Taxonomy" id="586230"/>
    <lineage>
        <taxon>Bacteria</taxon>
        <taxon>Pseudomonadati</taxon>
        <taxon>Pseudomonadota</taxon>
        <taxon>Alphaproteobacteria</taxon>
        <taxon>Hyphomicrobiales</taxon>
        <taxon>Methylopilaceae</taxon>
        <taxon>Methylopila</taxon>
    </lineage>
</organism>
<evidence type="ECO:0000313" key="6">
    <source>
        <dbReference type="EMBL" id="GLK74801.1"/>
    </source>
</evidence>
<comment type="similarity">
    <text evidence="2">Belongs to the bacterial solute-binding protein 5 family.</text>
</comment>
<dbReference type="PANTHER" id="PTHR30290">
    <property type="entry name" value="PERIPLASMIC BINDING COMPONENT OF ABC TRANSPORTER"/>
    <property type="match status" value="1"/>
</dbReference>
<evidence type="ECO:0000256" key="4">
    <source>
        <dbReference type="SAM" id="SignalP"/>
    </source>
</evidence>
<evidence type="ECO:0000259" key="5">
    <source>
        <dbReference type="Pfam" id="PF00496"/>
    </source>
</evidence>
<name>A0A9W6N225_9HYPH</name>
<reference evidence="6" key="2">
    <citation type="submission" date="2023-01" db="EMBL/GenBank/DDBJ databases">
        <authorList>
            <person name="Sun Q."/>
            <person name="Evtushenko L."/>
        </authorList>
    </citation>
    <scope>NUCLEOTIDE SEQUENCE</scope>
    <source>
        <strain evidence="6">VKM B-2555</strain>
    </source>
</reference>
<dbReference type="RefSeq" id="WP_271202784.1">
    <property type="nucleotide sequence ID" value="NZ_BSFK01000002.1"/>
</dbReference>
<feature type="domain" description="Solute-binding protein family 5" evidence="5">
    <location>
        <begin position="119"/>
        <end position="555"/>
    </location>
</feature>
<evidence type="ECO:0000256" key="3">
    <source>
        <dbReference type="ARBA" id="ARBA00022729"/>
    </source>
</evidence>
<gene>
    <name evidence="6" type="ORF">GCM10008171_00530</name>
</gene>
<dbReference type="Pfam" id="PF00496">
    <property type="entry name" value="SBP_bac_5"/>
    <property type="match status" value="1"/>
</dbReference>
<sequence length="653" mass="73228">MTLRLAAAFAAALAFAPQAFAQEPQPAPQEAAALAAPAADAWKHGLSLFGDVKYPADFKRFDYVNPDAPKGGAARLATLGTFDSLNGFIRKGNPAAGTGLLYDTLMTSSYDEPATEYGLIAEAVKHPADWSSVTFRLRPEARFNDGSPITVEDVIWSFDTLKRVNPMMGFYYKDVVKAEKTGEREVTFTFAGPGNRELPQIMGQLQVLPKAWWEGTDATGKKRNIEEGALEKPLGSGPYRVKDFAPGRWIAYERVADYWGKDLPVRVGTHNFGEIRFDYFRDTTVIVEAFKGDQYDWREENSAKNWATAYDFPPAKDGRVVLETFKDSESGRMQGYAFNTRRDKFTDPRVRRAFNLAFDFEEINKTIMFGQYVRIDSYFYGTELASKGLPEGRELEILESVRDKVPAEVFTAPYANPTGGSPEKTRENLREAVRLLKEAGWTVRQEAREDGEVSFIDKALRAVGLSSAPTRPVLRNGKGEPFTLEFIYNDPSAERSLSFYRPALERLGVQVSQRLLDDSQYINRIRSSDFDVITMGWGQSLSPGNEQRDMWGSEAADRQGSQNVVGIKDAGIDALIEKVIYARDRDELVAATRALDRVLLAHNYVVPQFTSVEDRTARWNRFARPDNLPPRGAMFPTLWWFDAEKAKATGGRS</sequence>
<dbReference type="Proteomes" id="UP001143364">
    <property type="component" value="Unassembled WGS sequence"/>
</dbReference>
<keyword evidence="3 4" id="KW-0732">Signal</keyword>
<dbReference type="PANTHER" id="PTHR30290:SF64">
    <property type="entry name" value="ABC TRANSPORTER PERIPLASMIC BINDING PROTEIN"/>
    <property type="match status" value="1"/>
</dbReference>
<comment type="subcellular location">
    <subcellularLocation>
        <location evidence="1">Periplasm</location>
    </subcellularLocation>
</comment>
<accession>A0A9W6N225</accession>